<feature type="compositionally biased region" description="Acidic residues" evidence="7">
    <location>
        <begin position="311"/>
        <end position="322"/>
    </location>
</feature>
<evidence type="ECO:0000313" key="12">
    <source>
        <dbReference type="Proteomes" id="UP001269819"/>
    </source>
</evidence>
<dbReference type="InterPro" id="IPR055518">
    <property type="entry name" value="DUF7092"/>
</dbReference>
<keyword evidence="8" id="KW-0812">Transmembrane</keyword>
<dbReference type="Pfam" id="PF23368">
    <property type="entry name" value="DUF7092"/>
    <property type="match status" value="1"/>
</dbReference>
<dbReference type="PANTHER" id="PTHR22726">
    <property type="entry name" value="METALLOENDOPEPTIDASE OMA1"/>
    <property type="match status" value="1"/>
</dbReference>
<evidence type="ECO:0000259" key="10">
    <source>
        <dbReference type="Pfam" id="PF23368"/>
    </source>
</evidence>
<feature type="region of interest" description="Disordered" evidence="7">
    <location>
        <begin position="311"/>
        <end position="363"/>
    </location>
</feature>
<feature type="domain" description="Peptidase M48" evidence="9">
    <location>
        <begin position="191"/>
        <end position="359"/>
    </location>
</feature>
<proteinExistence type="inferred from homology"/>
<keyword evidence="5 6" id="KW-0482">Metalloprotease</keyword>
<evidence type="ECO:0000256" key="7">
    <source>
        <dbReference type="SAM" id="MobiDB-lite"/>
    </source>
</evidence>
<dbReference type="InterPro" id="IPR001915">
    <property type="entry name" value="Peptidase_M48"/>
</dbReference>
<comment type="cofactor">
    <cofactor evidence="6">
        <name>Zn(2+)</name>
        <dbReference type="ChEBI" id="CHEBI:29105"/>
    </cofactor>
    <text evidence="6">Binds 1 zinc ion per subunit.</text>
</comment>
<dbReference type="EMBL" id="JAWIIJ010000025">
    <property type="protein sequence ID" value="MDV2081102.1"/>
    <property type="molecule type" value="Genomic_DNA"/>
</dbReference>
<dbReference type="Pfam" id="PF01435">
    <property type="entry name" value="Peptidase_M48"/>
    <property type="match status" value="1"/>
</dbReference>
<dbReference type="Gene3D" id="3.30.2010.10">
    <property type="entry name" value="Metalloproteases ('zincins'), catalytic domain"/>
    <property type="match status" value="1"/>
</dbReference>
<gene>
    <name evidence="11" type="ORF">RYS15_20620</name>
</gene>
<dbReference type="PANTHER" id="PTHR22726:SF1">
    <property type="entry name" value="METALLOENDOPEPTIDASE OMA1, MITOCHONDRIAL"/>
    <property type="match status" value="1"/>
</dbReference>
<evidence type="ECO:0000256" key="4">
    <source>
        <dbReference type="ARBA" id="ARBA00022833"/>
    </source>
</evidence>
<keyword evidence="1 6" id="KW-0645">Protease</keyword>
<feature type="transmembrane region" description="Helical" evidence="8">
    <location>
        <begin position="95"/>
        <end position="114"/>
    </location>
</feature>
<keyword evidence="8" id="KW-0472">Membrane</keyword>
<keyword evidence="2" id="KW-0479">Metal-binding</keyword>
<evidence type="ECO:0000256" key="1">
    <source>
        <dbReference type="ARBA" id="ARBA00022670"/>
    </source>
</evidence>
<evidence type="ECO:0000313" key="11">
    <source>
        <dbReference type="EMBL" id="MDV2081102.1"/>
    </source>
</evidence>
<dbReference type="InterPro" id="IPR051156">
    <property type="entry name" value="Mito/Outer_Membr_Metalloprot"/>
</dbReference>
<evidence type="ECO:0000259" key="9">
    <source>
        <dbReference type="Pfam" id="PF01435"/>
    </source>
</evidence>
<evidence type="ECO:0000256" key="8">
    <source>
        <dbReference type="SAM" id="Phobius"/>
    </source>
</evidence>
<keyword evidence="4 6" id="KW-0862">Zinc</keyword>
<name>A0ABU3W3J9_9GAMM</name>
<keyword evidence="12" id="KW-1185">Reference proteome</keyword>
<comment type="caution">
    <text evidence="11">The sequence shown here is derived from an EMBL/GenBank/DDBJ whole genome shotgun (WGS) entry which is preliminary data.</text>
</comment>
<dbReference type="CDD" id="cd07332">
    <property type="entry name" value="M48C_Oma1_like"/>
    <property type="match status" value="1"/>
</dbReference>
<evidence type="ECO:0000256" key="5">
    <source>
        <dbReference type="ARBA" id="ARBA00023049"/>
    </source>
</evidence>
<evidence type="ECO:0000256" key="6">
    <source>
        <dbReference type="RuleBase" id="RU003983"/>
    </source>
</evidence>
<feature type="compositionally biased region" description="Basic and acidic residues" evidence="7">
    <location>
        <begin position="349"/>
        <end position="363"/>
    </location>
</feature>
<keyword evidence="8" id="KW-1133">Transmembrane helix</keyword>
<feature type="domain" description="DUF7092" evidence="10">
    <location>
        <begin position="4"/>
        <end position="79"/>
    </location>
</feature>
<feature type="compositionally biased region" description="Basic and acidic residues" evidence="7">
    <location>
        <begin position="323"/>
        <end position="341"/>
    </location>
</feature>
<dbReference type="RefSeq" id="WP_316975395.1">
    <property type="nucleotide sequence ID" value="NZ_JAWIIJ010000025.1"/>
</dbReference>
<evidence type="ECO:0000256" key="2">
    <source>
        <dbReference type="ARBA" id="ARBA00022723"/>
    </source>
</evidence>
<accession>A0ABU3W3J9</accession>
<comment type="similarity">
    <text evidence="6">Belongs to the peptidase M48 family.</text>
</comment>
<keyword evidence="3 6" id="KW-0378">Hydrolase</keyword>
<protein>
    <submittedName>
        <fullName evidence="11">M48 family metallopeptidase</fullName>
    </submittedName>
</protein>
<dbReference type="Proteomes" id="UP001269819">
    <property type="component" value="Unassembled WGS sequence"/>
</dbReference>
<sequence>MPSIPGTYYDGQSSRPYPTSLEVNEEGFARLEGVDRDLVHFGELDVPSRVGNTPRCVGWPGGGVFETTDHATLDGWVTRFGTRGRDHILHKLERNLWVILPMLAVTALVVYLMVTRAIPWGAEVVAHQLSVEWSEELGESVLDRLDEYYLNPTATSKSERQRYEQLLNEYVPADSDFTYTLHFRDGGLIGPNAFALPNGSLILTDQLIELADAEEEVLSVLLHEIGHVEHRHSLRGLLESTGVAVMFTLMTGDAEFVQEFVVAIPPLLLQAQFSRDHEWEADGYALERMQEAGLDPGAFASMMAKLANVAEEQDGDVSDETAPDDREVAKDDEATDKDHLLDYLSTHPPSEDRIRRFREASQP</sequence>
<organism evidence="11 12">
    <name type="scientific">Marinobacter xestospongiae</name>
    <dbReference type="NCBI Taxonomy" id="994319"/>
    <lineage>
        <taxon>Bacteria</taxon>
        <taxon>Pseudomonadati</taxon>
        <taxon>Pseudomonadota</taxon>
        <taxon>Gammaproteobacteria</taxon>
        <taxon>Pseudomonadales</taxon>
        <taxon>Marinobacteraceae</taxon>
        <taxon>Marinobacter</taxon>
    </lineage>
</organism>
<reference evidence="11 12" key="1">
    <citation type="submission" date="2023-10" db="EMBL/GenBank/DDBJ databases">
        <title>Characteristics and mechanism of a salt-tolerant marine origin heterotrophic nitrifying- aerobic denitrifying bacteria Marinobacter xestospongiae HN1.</title>
        <authorList>
            <person name="Qi R."/>
        </authorList>
    </citation>
    <scope>NUCLEOTIDE SEQUENCE [LARGE SCALE GENOMIC DNA]</scope>
    <source>
        <strain evidence="11 12">HN1</strain>
    </source>
</reference>
<evidence type="ECO:0000256" key="3">
    <source>
        <dbReference type="ARBA" id="ARBA00022801"/>
    </source>
</evidence>